<evidence type="ECO:0000256" key="1">
    <source>
        <dbReference type="PROSITE-ProRule" id="PRU00169"/>
    </source>
</evidence>
<dbReference type="AlphaFoldDB" id="A0AA37QCQ6"/>
<dbReference type="Gene3D" id="3.40.50.2300">
    <property type="match status" value="1"/>
</dbReference>
<dbReference type="PANTHER" id="PTHR37299">
    <property type="entry name" value="TRANSCRIPTIONAL REGULATOR-RELATED"/>
    <property type="match status" value="1"/>
</dbReference>
<accession>A0AA37QCQ6</accession>
<sequence length="279" mass="30885">MTVDGGGRALRVLIVDDEPLARMRIEDLVRHEPDVTIVGAVGDGTAAIAAIRAERPDLVFLDVQMPEKTGLDVVRELGAEMPMTIFVTAYDQYALHAFDVAAVDYLVKPFDDERFEEAFRRARRRLSLEGMAQLRERLLGVLQGDAPATAPAPSVAPAPTATPAAQPRYLERIAVEVRGKVRPVPVSQIDFITASGPYAELHVAGHRYVIREAMQTLEEQLDPDRFMRVHRSVIVRLDLIETMHRGAGGDYSVQLKGGGKLRVSRSRREALERWLGVSS</sequence>
<evidence type="ECO:0000259" key="2">
    <source>
        <dbReference type="PROSITE" id="PS50110"/>
    </source>
</evidence>
<feature type="modified residue" description="4-aspartylphosphate" evidence="1">
    <location>
        <position position="62"/>
    </location>
</feature>
<dbReference type="EMBL" id="BRXS01000001">
    <property type="protein sequence ID" value="GLC23895.1"/>
    <property type="molecule type" value="Genomic_DNA"/>
</dbReference>
<keyword evidence="4" id="KW-0238">DNA-binding</keyword>
<dbReference type="RefSeq" id="WP_284348341.1">
    <property type="nucleotide sequence ID" value="NZ_BRXS01000001.1"/>
</dbReference>
<dbReference type="InterPro" id="IPR011006">
    <property type="entry name" value="CheY-like_superfamily"/>
</dbReference>
<dbReference type="InterPro" id="IPR007492">
    <property type="entry name" value="LytTR_DNA-bd_dom"/>
</dbReference>
<dbReference type="PROSITE" id="PS50930">
    <property type="entry name" value="HTH_LYTTR"/>
    <property type="match status" value="1"/>
</dbReference>
<evidence type="ECO:0000259" key="3">
    <source>
        <dbReference type="PROSITE" id="PS50930"/>
    </source>
</evidence>
<dbReference type="Gene3D" id="2.40.50.1020">
    <property type="entry name" value="LytTr DNA-binding domain"/>
    <property type="match status" value="1"/>
</dbReference>
<dbReference type="InterPro" id="IPR001789">
    <property type="entry name" value="Sig_transdc_resp-reg_receiver"/>
</dbReference>
<dbReference type="SMART" id="SM00448">
    <property type="entry name" value="REC"/>
    <property type="match status" value="1"/>
</dbReference>
<gene>
    <name evidence="4" type="ORF">rosag_04080</name>
</gene>
<dbReference type="GO" id="GO:0000156">
    <property type="term" value="F:phosphorelay response regulator activity"/>
    <property type="evidence" value="ECO:0007669"/>
    <property type="project" value="InterPro"/>
</dbReference>
<proteinExistence type="predicted"/>
<dbReference type="SUPFAM" id="SSF52172">
    <property type="entry name" value="CheY-like"/>
    <property type="match status" value="1"/>
</dbReference>
<name>A0AA37QCQ6_9BACT</name>
<feature type="domain" description="HTH LytTR-type" evidence="3">
    <location>
        <begin position="173"/>
        <end position="277"/>
    </location>
</feature>
<dbReference type="Pfam" id="PF04397">
    <property type="entry name" value="LytTR"/>
    <property type="match status" value="1"/>
</dbReference>
<evidence type="ECO:0000313" key="4">
    <source>
        <dbReference type="EMBL" id="GLC23895.1"/>
    </source>
</evidence>
<dbReference type="SMART" id="SM00850">
    <property type="entry name" value="LytTR"/>
    <property type="match status" value="1"/>
</dbReference>
<feature type="domain" description="Response regulatory" evidence="2">
    <location>
        <begin position="11"/>
        <end position="123"/>
    </location>
</feature>
<comment type="caution">
    <text evidence="4">The sequence shown here is derived from an EMBL/GenBank/DDBJ whole genome shotgun (WGS) entry which is preliminary data.</text>
</comment>
<dbReference type="PANTHER" id="PTHR37299:SF1">
    <property type="entry name" value="STAGE 0 SPORULATION PROTEIN A HOMOLOG"/>
    <property type="match status" value="1"/>
</dbReference>
<keyword evidence="1" id="KW-0597">Phosphoprotein</keyword>
<dbReference type="PROSITE" id="PS50110">
    <property type="entry name" value="RESPONSE_REGULATORY"/>
    <property type="match status" value="1"/>
</dbReference>
<keyword evidence="5" id="KW-1185">Reference proteome</keyword>
<dbReference type="Proteomes" id="UP001161325">
    <property type="component" value="Unassembled WGS sequence"/>
</dbReference>
<evidence type="ECO:0000313" key="5">
    <source>
        <dbReference type="Proteomes" id="UP001161325"/>
    </source>
</evidence>
<reference evidence="4" key="1">
    <citation type="submission" date="2022-08" db="EMBL/GenBank/DDBJ databases">
        <title>Draft genome sequencing of Roseisolibacter agri AW1220.</title>
        <authorList>
            <person name="Tobiishi Y."/>
            <person name="Tonouchi A."/>
        </authorList>
    </citation>
    <scope>NUCLEOTIDE SEQUENCE</scope>
    <source>
        <strain evidence="4">AW1220</strain>
    </source>
</reference>
<dbReference type="Pfam" id="PF00072">
    <property type="entry name" value="Response_reg"/>
    <property type="match status" value="1"/>
</dbReference>
<dbReference type="InterPro" id="IPR046947">
    <property type="entry name" value="LytR-like"/>
</dbReference>
<organism evidence="4 5">
    <name type="scientific">Roseisolibacter agri</name>
    <dbReference type="NCBI Taxonomy" id="2014610"/>
    <lineage>
        <taxon>Bacteria</taxon>
        <taxon>Pseudomonadati</taxon>
        <taxon>Gemmatimonadota</taxon>
        <taxon>Gemmatimonadia</taxon>
        <taxon>Gemmatimonadales</taxon>
        <taxon>Gemmatimonadaceae</taxon>
        <taxon>Roseisolibacter</taxon>
    </lineage>
</organism>
<protein>
    <submittedName>
        <fullName evidence="4">DNA-binding response regulator</fullName>
    </submittedName>
</protein>
<dbReference type="GO" id="GO:0003677">
    <property type="term" value="F:DNA binding"/>
    <property type="evidence" value="ECO:0007669"/>
    <property type="project" value="UniProtKB-KW"/>
</dbReference>